<reference evidence="18 19" key="1">
    <citation type="journal article" date="2014" name="Genome Announc.">
        <title>Draft genome sequences of six enterohepatic helicobacter species isolated from humans and one from rhesus macaques.</title>
        <authorList>
            <person name="Shen Z."/>
            <person name="Sheh A."/>
            <person name="Young S.K."/>
            <person name="Abouelliel A."/>
            <person name="Ward D.V."/>
            <person name="Earl A.M."/>
            <person name="Fox J.G."/>
        </authorList>
    </citation>
    <scope>NUCLEOTIDE SEQUENCE [LARGE SCALE GENOMIC DNA]</scope>
    <source>
        <strain evidence="18 19">MIT 99-5501</strain>
    </source>
</reference>
<dbReference type="InterPro" id="IPR037123">
    <property type="entry name" value="PRibGlycinamide_synth_C_sf"/>
</dbReference>
<dbReference type="InterPro" id="IPR020560">
    <property type="entry name" value="PRibGlycinamide_synth_C-dom"/>
</dbReference>
<evidence type="ECO:0000256" key="10">
    <source>
        <dbReference type="ARBA" id="ARBA00023211"/>
    </source>
</evidence>
<keyword evidence="9 15" id="KW-0067">ATP-binding</keyword>
<dbReference type="NCBIfam" id="TIGR00877">
    <property type="entry name" value="purD"/>
    <property type="match status" value="1"/>
</dbReference>
<dbReference type="GO" id="GO:0046872">
    <property type="term" value="F:metal ion binding"/>
    <property type="evidence" value="ECO:0007669"/>
    <property type="project" value="UniProtKB-KW"/>
</dbReference>
<evidence type="ECO:0000256" key="16">
    <source>
        <dbReference type="SAM" id="MobiDB-lite"/>
    </source>
</evidence>
<evidence type="ECO:0000256" key="2">
    <source>
        <dbReference type="ARBA" id="ARBA00001946"/>
    </source>
</evidence>
<keyword evidence="5 14" id="KW-0436">Ligase</keyword>
<accession>V8C657</accession>
<evidence type="ECO:0000259" key="17">
    <source>
        <dbReference type="PROSITE" id="PS50975"/>
    </source>
</evidence>
<proteinExistence type="inferred from homology"/>
<evidence type="ECO:0000256" key="3">
    <source>
        <dbReference type="ARBA" id="ARBA00005174"/>
    </source>
</evidence>
<dbReference type="GO" id="GO:0004637">
    <property type="term" value="F:phosphoribosylamine-glycine ligase activity"/>
    <property type="evidence" value="ECO:0007669"/>
    <property type="project" value="UniProtKB-UniRule"/>
</dbReference>
<dbReference type="PANTHER" id="PTHR43472">
    <property type="entry name" value="PHOSPHORIBOSYLAMINE--GLYCINE LIGASE"/>
    <property type="match status" value="1"/>
</dbReference>
<dbReference type="UniPathway" id="UPA00074">
    <property type="reaction ID" value="UER00125"/>
</dbReference>
<comment type="cofactor">
    <cofactor evidence="1">
        <name>Mn(2+)</name>
        <dbReference type="ChEBI" id="CHEBI:29035"/>
    </cofactor>
</comment>
<evidence type="ECO:0000256" key="5">
    <source>
        <dbReference type="ARBA" id="ARBA00022598"/>
    </source>
</evidence>
<organism evidence="18 19">
    <name type="scientific">Helicobacter macacae MIT 99-5501</name>
    <dbReference type="NCBI Taxonomy" id="1357400"/>
    <lineage>
        <taxon>Bacteria</taxon>
        <taxon>Pseudomonadati</taxon>
        <taxon>Campylobacterota</taxon>
        <taxon>Epsilonproteobacteria</taxon>
        <taxon>Campylobacterales</taxon>
        <taxon>Helicobacteraceae</taxon>
        <taxon>Helicobacter</taxon>
    </lineage>
</organism>
<feature type="domain" description="ATP-grasp" evidence="17">
    <location>
        <begin position="131"/>
        <end position="341"/>
    </location>
</feature>
<dbReference type="InterPro" id="IPR020562">
    <property type="entry name" value="PRibGlycinamide_synth_N"/>
</dbReference>
<dbReference type="GO" id="GO:0005524">
    <property type="term" value="F:ATP binding"/>
    <property type="evidence" value="ECO:0007669"/>
    <property type="project" value="UniProtKB-UniRule"/>
</dbReference>
<dbReference type="InterPro" id="IPR020559">
    <property type="entry name" value="PRibGlycinamide_synth_CS"/>
</dbReference>
<keyword evidence="7 15" id="KW-0547">Nucleotide-binding</keyword>
<dbReference type="SUPFAM" id="SSF56059">
    <property type="entry name" value="Glutathione synthetase ATP-binding domain-like"/>
    <property type="match status" value="1"/>
</dbReference>
<dbReference type="InterPro" id="IPR013815">
    <property type="entry name" value="ATP_grasp_subdomain_1"/>
</dbReference>
<dbReference type="SMART" id="SM01209">
    <property type="entry name" value="GARS_A"/>
    <property type="match status" value="1"/>
</dbReference>
<dbReference type="eggNOG" id="COG0151">
    <property type="taxonomic scope" value="Bacteria"/>
</dbReference>
<evidence type="ECO:0000256" key="4">
    <source>
        <dbReference type="ARBA" id="ARBA00013255"/>
    </source>
</evidence>
<dbReference type="GO" id="GO:0006189">
    <property type="term" value="P:'de novo' IMP biosynthetic process"/>
    <property type="evidence" value="ECO:0007669"/>
    <property type="project" value="UniProtKB-UniRule"/>
</dbReference>
<keyword evidence="10" id="KW-0464">Manganese</keyword>
<evidence type="ECO:0000256" key="9">
    <source>
        <dbReference type="ARBA" id="ARBA00022840"/>
    </source>
</evidence>
<dbReference type="GO" id="GO:0009113">
    <property type="term" value="P:purine nucleobase biosynthetic process"/>
    <property type="evidence" value="ECO:0007669"/>
    <property type="project" value="InterPro"/>
</dbReference>
<dbReference type="OrthoDB" id="9807240at2"/>
<dbReference type="HAMAP" id="MF_00138">
    <property type="entry name" value="GARS"/>
    <property type="match status" value="1"/>
</dbReference>
<dbReference type="FunFam" id="3.30.470.20:FF:000018">
    <property type="entry name" value="Trifunctional purine biosynthetic protein adenosine-3"/>
    <property type="match status" value="1"/>
</dbReference>
<dbReference type="SMART" id="SM01210">
    <property type="entry name" value="GARS_C"/>
    <property type="match status" value="1"/>
</dbReference>
<evidence type="ECO:0000256" key="8">
    <source>
        <dbReference type="ARBA" id="ARBA00022755"/>
    </source>
</evidence>
<dbReference type="PANTHER" id="PTHR43472:SF1">
    <property type="entry name" value="PHOSPHORIBOSYLAMINE--GLYCINE LIGASE, CHLOROPLASTIC"/>
    <property type="match status" value="1"/>
</dbReference>
<dbReference type="EC" id="6.3.4.13" evidence="4 14"/>
<dbReference type="Proteomes" id="UP000018731">
    <property type="component" value="Unassembled WGS sequence"/>
</dbReference>
<evidence type="ECO:0000313" key="18">
    <source>
        <dbReference type="EMBL" id="ETD22854.1"/>
    </source>
</evidence>
<dbReference type="Pfam" id="PF02844">
    <property type="entry name" value="GARS_N"/>
    <property type="match status" value="1"/>
</dbReference>
<dbReference type="RefSeq" id="WP_023928408.1">
    <property type="nucleotide sequence ID" value="NZ_KI669455.1"/>
</dbReference>
<comment type="catalytic activity">
    <reaction evidence="14">
        <text>5-phospho-beta-D-ribosylamine + glycine + ATP = N(1)-(5-phospho-beta-D-ribosyl)glycinamide + ADP + phosphate + H(+)</text>
        <dbReference type="Rhea" id="RHEA:17453"/>
        <dbReference type="ChEBI" id="CHEBI:15378"/>
        <dbReference type="ChEBI" id="CHEBI:30616"/>
        <dbReference type="ChEBI" id="CHEBI:43474"/>
        <dbReference type="ChEBI" id="CHEBI:57305"/>
        <dbReference type="ChEBI" id="CHEBI:58681"/>
        <dbReference type="ChEBI" id="CHEBI:143788"/>
        <dbReference type="ChEBI" id="CHEBI:456216"/>
        <dbReference type="EC" id="6.3.4.13"/>
    </reaction>
</comment>
<protein>
    <recommendedName>
        <fullName evidence="4 14">Phosphoribosylamine--glycine ligase</fullName>
        <ecNumber evidence="4 14">6.3.4.13</ecNumber>
    </recommendedName>
    <alternativeName>
        <fullName evidence="14">GARS</fullName>
    </alternativeName>
    <alternativeName>
        <fullName evidence="12 14">Glycinamide ribonucleotide synthetase</fullName>
    </alternativeName>
    <alternativeName>
        <fullName evidence="13 14">Phosphoribosylglycinamide synthetase</fullName>
    </alternativeName>
</protein>
<dbReference type="HOGENOM" id="CLU_027420_3_0_7"/>
<comment type="caution">
    <text evidence="18">The sequence shown here is derived from an EMBL/GenBank/DDBJ whole genome shotgun (WGS) entry which is preliminary data.</text>
</comment>
<evidence type="ECO:0000256" key="14">
    <source>
        <dbReference type="HAMAP-Rule" id="MF_00138"/>
    </source>
</evidence>
<dbReference type="Gene3D" id="3.40.50.20">
    <property type="match status" value="1"/>
</dbReference>
<dbReference type="PROSITE" id="PS50975">
    <property type="entry name" value="ATP_GRASP"/>
    <property type="match status" value="1"/>
</dbReference>
<sequence length="453" mass="48894">MSSNPPSTSQSYSAQSSSTSQNPTNQKSILIVGNGGREYALGEHLRSDKRVGEIYFAIGNAGTKTLGQNVELKSNEEITTFCKEKQIDWVIIGGESALVAGLSDELAKEGIKAFGPSKDAAKLEGSKAFMKDFLCEFQIPTAKYIQTDNPQEALDFARTLTPPIVVKASGLCAGKGVIIAQTYDEAKQSIQSMLSGKSFGEAGLRIVVEEYLVGYELSVFAICDGEDFITLPACQDHKQLYDGDKGPNTGGMGAYTPTPLCDKTLMQKIESRIFAPTLEGMKKRGTPFCGVLFAGIMVVEKGGELEPYLLEFNVRFGDPECEVLMPLLQTPLLDICEAVKSKNLKNLQVSFSDKHCVAVVLASHNYPFGSSIPHTIKITPYDENLGRVHYAGVSESSEDKEHSMLASGGRVALAVGIADSLPKAQANAYTIAKSIQFEGAIYRKDIADKAIKP</sequence>
<gene>
    <name evidence="14" type="primary">purD</name>
    <name evidence="18" type="ORF">HMPREF2086_01653</name>
</gene>
<dbReference type="Gene3D" id="3.90.600.10">
    <property type="entry name" value="Phosphoribosylglycinamide synthetase, C-terminal domain"/>
    <property type="match status" value="1"/>
</dbReference>
<dbReference type="STRING" id="1357400.HMPREF2086_01653"/>
<evidence type="ECO:0000256" key="6">
    <source>
        <dbReference type="ARBA" id="ARBA00022723"/>
    </source>
</evidence>
<keyword evidence="8 14" id="KW-0658">Purine biosynthesis</keyword>
<dbReference type="InterPro" id="IPR011761">
    <property type="entry name" value="ATP-grasp"/>
</dbReference>
<comment type="similarity">
    <text evidence="11 14">Belongs to the GARS family.</text>
</comment>
<keyword evidence="19" id="KW-1185">Reference proteome</keyword>
<evidence type="ECO:0000256" key="15">
    <source>
        <dbReference type="PROSITE-ProRule" id="PRU00409"/>
    </source>
</evidence>
<dbReference type="SUPFAM" id="SSF51246">
    <property type="entry name" value="Rudiment single hybrid motif"/>
    <property type="match status" value="1"/>
</dbReference>
<dbReference type="Gene3D" id="3.30.470.20">
    <property type="entry name" value="ATP-grasp fold, B domain"/>
    <property type="match status" value="1"/>
</dbReference>
<evidence type="ECO:0000256" key="7">
    <source>
        <dbReference type="ARBA" id="ARBA00022741"/>
    </source>
</evidence>
<dbReference type="InterPro" id="IPR011054">
    <property type="entry name" value="Rudment_hybrid_motif"/>
</dbReference>
<comment type="cofactor">
    <cofactor evidence="2">
        <name>Mg(2+)</name>
        <dbReference type="ChEBI" id="CHEBI:18420"/>
    </cofactor>
</comment>
<dbReference type="InterPro" id="IPR000115">
    <property type="entry name" value="PRibGlycinamide_synth"/>
</dbReference>
<dbReference type="EMBL" id="AZJI01000007">
    <property type="protein sequence ID" value="ETD22854.1"/>
    <property type="molecule type" value="Genomic_DNA"/>
</dbReference>
<evidence type="ECO:0000256" key="12">
    <source>
        <dbReference type="ARBA" id="ARBA00042242"/>
    </source>
</evidence>
<dbReference type="Pfam" id="PF01071">
    <property type="entry name" value="GARS_A"/>
    <property type="match status" value="1"/>
</dbReference>
<evidence type="ECO:0000256" key="11">
    <source>
        <dbReference type="ARBA" id="ARBA00038345"/>
    </source>
</evidence>
<name>V8C657_9HELI</name>
<dbReference type="Gene3D" id="3.30.1490.20">
    <property type="entry name" value="ATP-grasp fold, A domain"/>
    <property type="match status" value="1"/>
</dbReference>
<dbReference type="InterPro" id="IPR016185">
    <property type="entry name" value="PreATP-grasp_dom_sf"/>
</dbReference>
<evidence type="ECO:0000313" key="19">
    <source>
        <dbReference type="Proteomes" id="UP000018731"/>
    </source>
</evidence>
<feature type="region of interest" description="Disordered" evidence="16">
    <location>
        <begin position="1"/>
        <end position="27"/>
    </location>
</feature>
<keyword evidence="6" id="KW-0479">Metal-binding</keyword>
<comment type="pathway">
    <text evidence="3 14">Purine metabolism; IMP biosynthesis via de novo pathway; N(1)-(5-phospho-D-ribosyl)glycinamide from 5-phospho-alpha-D-ribose 1-diphosphate: step 2/2.</text>
</comment>
<evidence type="ECO:0000256" key="1">
    <source>
        <dbReference type="ARBA" id="ARBA00001936"/>
    </source>
</evidence>
<dbReference type="PATRIC" id="fig|1357400.3.peg.2223"/>
<dbReference type="Pfam" id="PF02843">
    <property type="entry name" value="GARS_C"/>
    <property type="match status" value="1"/>
</dbReference>
<evidence type="ECO:0000256" key="13">
    <source>
        <dbReference type="ARBA" id="ARBA00042864"/>
    </source>
</evidence>
<dbReference type="SUPFAM" id="SSF52440">
    <property type="entry name" value="PreATP-grasp domain"/>
    <property type="match status" value="1"/>
</dbReference>
<dbReference type="InterPro" id="IPR020561">
    <property type="entry name" value="PRibGlycinamid_synth_ATP-grasp"/>
</dbReference>
<dbReference type="PROSITE" id="PS00184">
    <property type="entry name" value="GARS"/>
    <property type="match status" value="1"/>
</dbReference>
<dbReference type="AlphaFoldDB" id="V8C657"/>